<evidence type="ECO:0000313" key="2">
    <source>
        <dbReference type="Proteomes" id="UP000001349"/>
    </source>
</evidence>
<dbReference type="AlphaFoldDB" id="B8I4Y4"/>
<dbReference type="CDD" id="cd02980">
    <property type="entry name" value="TRX_Fd_family"/>
    <property type="match status" value="1"/>
</dbReference>
<reference evidence="1 2" key="1">
    <citation type="submission" date="2009-01" db="EMBL/GenBank/DDBJ databases">
        <title>Complete sequence of Clostridium cellulolyticum H10.</title>
        <authorList>
            <consortium name="US DOE Joint Genome Institute"/>
            <person name="Lucas S."/>
            <person name="Copeland A."/>
            <person name="Lapidus A."/>
            <person name="Glavina del Rio T."/>
            <person name="Dalin E."/>
            <person name="Tice H."/>
            <person name="Bruce D."/>
            <person name="Goodwin L."/>
            <person name="Pitluck S."/>
            <person name="Chertkov O."/>
            <person name="Saunders E."/>
            <person name="Brettin T."/>
            <person name="Detter J.C."/>
            <person name="Han C."/>
            <person name="Larimer F."/>
            <person name="Land M."/>
            <person name="Hauser L."/>
            <person name="Kyrpides N."/>
            <person name="Ivanova N."/>
            <person name="Zhou J."/>
            <person name="Richardson P."/>
        </authorList>
    </citation>
    <scope>NUCLEOTIDE SEQUENCE [LARGE SCALE GENOMIC DNA]</scope>
    <source>
        <strain evidence="2">ATCC 35319 / DSM 5812 / JCM 6584 / H10</strain>
    </source>
</reference>
<dbReference type="KEGG" id="cce:Ccel_2301"/>
<sequence>MLDIYVCVGSSCHLKGSYQIINCFQRMIKENNLESKAELKASFCMGHCTTGVCVKIGDTFYGDVGVINAESFFTEKVINTIEGNRE</sequence>
<evidence type="ECO:0000313" key="1">
    <source>
        <dbReference type="EMBL" id="ACL76638.1"/>
    </source>
</evidence>
<dbReference type="eggNOG" id="COG1905">
    <property type="taxonomic scope" value="Bacteria"/>
</dbReference>
<dbReference type="HOGENOM" id="CLU_177584_0_0_9"/>
<dbReference type="Pfam" id="PF01257">
    <property type="entry name" value="2Fe-2S_thioredx"/>
    <property type="match status" value="1"/>
</dbReference>
<dbReference type="Proteomes" id="UP000001349">
    <property type="component" value="Chromosome"/>
</dbReference>
<dbReference type="RefSeq" id="WP_015925730.1">
    <property type="nucleotide sequence ID" value="NC_011898.1"/>
</dbReference>
<dbReference type="STRING" id="394503.Ccel_2301"/>
<gene>
    <name evidence="1" type="ordered locus">Ccel_2301</name>
</gene>
<organism evidence="1 2">
    <name type="scientific">Ruminiclostridium cellulolyticum (strain ATCC 35319 / DSM 5812 / JCM 6584 / H10)</name>
    <name type="common">Clostridium cellulolyticum</name>
    <dbReference type="NCBI Taxonomy" id="394503"/>
    <lineage>
        <taxon>Bacteria</taxon>
        <taxon>Bacillati</taxon>
        <taxon>Bacillota</taxon>
        <taxon>Clostridia</taxon>
        <taxon>Eubacteriales</taxon>
        <taxon>Oscillospiraceae</taxon>
        <taxon>Ruminiclostridium</taxon>
    </lineage>
</organism>
<dbReference type="SUPFAM" id="SSF52833">
    <property type="entry name" value="Thioredoxin-like"/>
    <property type="match status" value="1"/>
</dbReference>
<accession>B8I4Y4</accession>
<proteinExistence type="predicted"/>
<dbReference type="EMBL" id="CP001348">
    <property type="protein sequence ID" value="ACL76638.1"/>
    <property type="molecule type" value="Genomic_DNA"/>
</dbReference>
<keyword evidence="2" id="KW-1185">Reference proteome</keyword>
<dbReference type="Gene3D" id="3.40.30.10">
    <property type="entry name" value="Glutaredoxin"/>
    <property type="match status" value="1"/>
</dbReference>
<evidence type="ECO:0008006" key="3">
    <source>
        <dbReference type="Google" id="ProtNLM"/>
    </source>
</evidence>
<dbReference type="OrthoDB" id="9807975at2"/>
<protein>
    <recommendedName>
        <fullName evidence="3">NADH dehydrogenase (Ubiquinone) 24 kDa subunit</fullName>
    </recommendedName>
</protein>
<name>B8I4Y4_RUMCH</name>
<dbReference type="InterPro" id="IPR036249">
    <property type="entry name" value="Thioredoxin-like_sf"/>
</dbReference>